<reference evidence="1 2" key="1">
    <citation type="journal article" date="2023" name="Nucleic Acids Res.">
        <title>The hologenome of Daphnia magna reveals possible DNA methylation and microbiome-mediated evolution of the host genome.</title>
        <authorList>
            <person name="Chaturvedi A."/>
            <person name="Li X."/>
            <person name="Dhandapani V."/>
            <person name="Marshall H."/>
            <person name="Kissane S."/>
            <person name="Cuenca-Cambronero M."/>
            <person name="Asole G."/>
            <person name="Calvet F."/>
            <person name="Ruiz-Romero M."/>
            <person name="Marangio P."/>
            <person name="Guigo R."/>
            <person name="Rago D."/>
            <person name="Mirbahai L."/>
            <person name="Eastwood N."/>
            <person name="Colbourne J.K."/>
            <person name="Zhou J."/>
            <person name="Mallon E."/>
            <person name="Orsini L."/>
        </authorList>
    </citation>
    <scope>NUCLEOTIDE SEQUENCE [LARGE SCALE GENOMIC DNA]</scope>
    <source>
        <strain evidence="1">LRV0_1</strain>
    </source>
</reference>
<dbReference type="EMBL" id="JAOYFB010000001">
    <property type="protein sequence ID" value="KAK4003480.1"/>
    <property type="molecule type" value="Genomic_DNA"/>
</dbReference>
<evidence type="ECO:0000313" key="2">
    <source>
        <dbReference type="Proteomes" id="UP001234178"/>
    </source>
</evidence>
<protein>
    <submittedName>
        <fullName evidence="1">Uncharacterized protein</fullName>
    </submittedName>
</protein>
<gene>
    <name evidence="1" type="ORF">OUZ56_005242</name>
</gene>
<comment type="caution">
    <text evidence="1">The sequence shown here is derived from an EMBL/GenBank/DDBJ whole genome shotgun (WGS) entry which is preliminary data.</text>
</comment>
<keyword evidence="2" id="KW-1185">Reference proteome</keyword>
<sequence length="153" mass="17179">MELLSAIFLDNCACLKAAVLYTSRKAITKVTCEQVQSSPECQHVADVVNFVIHFLGYAMTANIFKFSDLAGQNFNPTCNFQRHPRIASHQSSSKVHSKKRSRSRCVTLNQQKLCKAVLILSEYSSYPERKRGDMVKMLLMQTTFGADQYCGTG</sequence>
<accession>A0ABQ9YS92</accession>
<evidence type="ECO:0000313" key="1">
    <source>
        <dbReference type="EMBL" id="KAK4003480.1"/>
    </source>
</evidence>
<dbReference type="Proteomes" id="UP001234178">
    <property type="component" value="Unassembled WGS sequence"/>
</dbReference>
<proteinExistence type="predicted"/>
<name>A0ABQ9YS92_9CRUS</name>
<organism evidence="1 2">
    <name type="scientific">Daphnia magna</name>
    <dbReference type="NCBI Taxonomy" id="35525"/>
    <lineage>
        <taxon>Eukaryota</taxon>
        <taxon>Metazoa</taxon>
        <taxon>Ecdysozoa</taxon>
        <taxon>Arthropoda</taxon>
        <taxon>Crustacea</taxon>
        <taxon>Branchiopoda</taxon>
        <taxon>Diplostraca</taxon>
        <taxon>Cladocera</taxon>
        <taxon>Anomopoda</taxon>
        <taxon>Daphniidae</taxon>
        <taxon>Daphnia</taxon>
    </lineage>
</organism>